<dbReference type="eggNOG" id="ENOG502S31X">
    <property type="taxonomic scope" value="Eukaryota"/>
</dbReference>
<dbReference type="STRING" id="441959.B8LUH5"/>
<dbReference type="AlphaFoldDB" id="B8LUH5"/>
<keyword evidence="3" id="KW-1185">Reference proteome</keyword>
<dbReference type="Proteomes" id="UP000001745">
    <property type="component" value="Unassembled WGS sequence"/>
</dbReference>
<dbReference type="EMBL" id="EQ962652">
    <property type="protein sequence ID" value="EED23748.1"/>
    <property type="molecule type" value="Genomic_DNA"/>
</dbReference>
<feature type="chain" id="PRO_5002877075" evidence="1">
    <location>
        <begin position="24"/>
        <end position="649"/>
    </location>
</feature>
<feature type="signal peptide" evidence="1">
    <location>
        <begin position="1"/>
        <end position="23"/>
    </location>
</feature>
<dbReference type="OMA" id="WRFGLEN"/>
<dbReference type="GeneID" id="8102535"/>
<organism evidence="2 3">
    <name type="scientific">Talaromyces stipitatus (strain ATCC 10500 / CBS 375.48 / QM 6759 / NRRL 1006)</name>
    <name type="common">Penicillium stipitatum</name>
    <dbReference type="NCBI Taxonomy" id="441959"/>
    <lineage>
        <taxon>Eukaryota</taxon>
        <taxon>Fungi</taxon>
        <taxon>Dikarya</taxon>
        <taxon>Ascomycota</taxon>
        <taxon>Pezizomycotina</taxon>
        <taxon>Eurotiomycetes</taxon>
        <taxon>Eurotiomycetidae</taxon>
        <taxon>Eurotiales</taxon>
        <taxon>Trichocomaceae</taxon>
        <taxon>Talaromyces</taxon>
        <taxon>Talaromyces sect. Talaromyces</taxon>
    </lineage>
</organism>
<sequence length="649" mass="74311">MMCCEGLQWKLLALGILITGTPPDPNCRAKVWESEIQASWYHDNDEYGQRLEERRRQRQPCQCSPDQRPKDLFVVYSEKILQDFADCDSYDLGTNPLFDDRADEFVIYDDLVKSHLPKQGPDRVFGLQNTQSFDSLLSSPVRPDIQKRPDDTVSNLLKTTPFKTQADLLLFPFLVLEAKSESSSRGFEAILTQTFFPIRTLLQLQDDLRLYVPEGEEAFEPLVWFLASRGDAWRLYCGTVLKGGNGEPTKYETTMLWAGSLLLKDDALQLVLIVDYIMDWARDVYRIAILRQLKSMVTGEPFDQISLAYSTMSSMRRDVSRWIPAPPSTVFNGLETASESHEDNTPSKPLDHQALLDIQIPSTELGSLRSASKSNCRFACLYLTEGLLPSFLQVIAGRRDSKDNTAKASRQIINFVSQFDDTLLMSQGDLDLIESLWTGTVTSSNPDENFEDFYVVMEASWYFNPSWDLTREISCLAITKSAFNTLKTYAKFKVRHKGIDSLPQCERRCTRGVIRQCIECLRSGSPWQNLLSAISCTVITVYPLPTRRRDDFTPPVDVLGFGYVKYSQVRSFVTKFLKKSLWKPKDKTRLLTSEVRYYMSLGYTREEVFKMKTEKPPKHTDTSWKRISEQSIIVLEEDSHICENAKDVL</sequence>
<evidence type="ECO:0000313" key="3">
    <source>
        <dbReference type="Proteomes" id="UP000001745"/>
    </source>
</evidence>
<reference evidence="3" key="1">
    <citation type="journal article" date="2015" name="Genome Announc.">
        <title>Genome sequence of the AIDS-associated pathogen Penicillium marneffei (ATCC18224) and its near taxonomic relative Talaromyces stipitatus (ATCC10500).</title>
        <authorList>
            <person name="Nierman W.C."/>
            <person name="Fedorova-Abrams N.D."/>
            <person name="Andrianopoulos A."/>
        </authorList>
    </citation>
    <scope>NUCLEOTIDE SEQUENCE [LARGE SCALE GENOMIC DNA]</scope>
    <source>
        <strain evidence="3">ATCC 10500 / CBS 375.48 / QM 6759 / NRRL 1006</strain>
    </source>
</reference>
<proteinExistence type="predicted"/>
<dbReference type="InParanoid" id="B8LUH5"/>
<gene>
    <name evidence="2" type="ORF">TSTA_071450</name>
</gene>
<dbReference type="OrthoDB" id="4226255at2759"/>
<keyword evidence="1" id="KW-0732">Signal</keyword>
<dbReference type="VEuPathDB" id="FungiDB:TSTA_071450"/>
<name>B8LUH5_TALSN</name>
<dbReference type="RefSeq" id="XP_002341135.1">
    <property type="nucleotide sequence ID" value="XM_002341094.1"/>
</dbReference>
<accession>B8LUH5</accession>
<evidence type="ECO:0000313" key="2">
    <source>
        <dbReference type="EMBL" id="EED23748.1"/>
    </source>
</evidence>
<dbReference type="PhylomeDB" id="B8LUH5"/>
<evidence type="ECO:0000256" key="1">
    <source>
        <dbReference type="SAM" id="SignalP"/>
    </source>
</evidence>
<dbReference type="HOGENOM" id="CLU_005168_0_0_1"/>
<protein>
    <submittedName>
        <fullName evidence="2">Uncharacterized protein</fullName>
    </submittedName>
</protein>